<accession>A0A178L640</accession>
<evidence type="ECO:0000313" key="2">
    <source>
        <dbReference type="Proteomes" id="UP000078356"/>
    </source>
</evidence>
<gene>
    <name evidence="1" type="ORF">A4V15_07550</name>
</gene>
<dbReference type="PANTHER" id="PTHR46656:SF3">
    <property type="entry name" value="PUTATIVE-RELATED"/>
    <property type="match status" value="1"/>
</dbReference>
<dbReference type="RefSeq" id="WP_064309159.1">
    <property type="nucleotide sequence ID" value="NZ_LWCR01000056.1"/>
</dbReference>
<dbReference type="EMBL" id="LWCR01000056">
    <property type="protein sequence ID" value="OAN24901.1"/>
    <property type="molecule type" value="Genomic_DNA"/>
</dbReference>
<evidence type="ECO:0000313" key="1">
    <source>
        <dbReference type="EMBL" id="OAN24901.1"/>
    </source>
</evidence>
<sequence length="987" mass="109997">METTFIGCVDTSATKRIEGWAYDKGAPLERVKVVAIQSGKIIASAVANRFRADLKTILGSDGCQGFILDLPSLKSFEPIRVVVRDSQYELTNSPVIANLEDALTCMQDTGLYELSGSDILPEELRKVTLIRNCYTQLLGRLPNAEEARTAIAFLLEKSVFEWVLSILYAEEFLGRKLDFGRLPQALVSLALAADGLTTNWERLLFCLTRTTNLGDSQQLTLLLQDWTTAPVLGCFTLAEDNAVIGWAVDIRNPYLAVSLSLEFGGEIRHMETAGAPYSLVFQIPQLAGASPSKLPQIVANGCSLPFLKTTITPYEALLKKATIYHTPLWDALIRSNAAAVLKQDSILSRMDDGSHAYISKYMEHVHYERFGQAANLQSLRGRTELVSWYVNEFREQWQASTVFPVSAGLIDYLQGCAFSDEVTEQFVSRLVFLFWKKHEVDKDSLFSRPQYLHLLYRLISSPNAGSAAFLRLCGERLIRPLQARHPDSSRLPFDINWYWRIALDEELRDAGVREVSAARYVEFTFNKVFFCCASGFHVDLLPGAWLDYWRGDVGDGLGRAEWVMAKALLGYEPSSEVARQWLADVLYRRYPQLQILQPGEGAQDNGRLSERLRALIEGTCPLENKVFVIGHTSQTGLGANLRMTVEALKGLGIRPAIVSVDKDELELGGEQCREATEVERPVIIFHVNADRIPYECSRLPADLLEKAHKISFFLWETSSPPLSHGLGLDLMDEIWVPTEYLQDIYARVTTTPIVNVGKGIAVPVAFEPFERKAIGLAEEDFVFLSVGDFHSSIPRKNPLSVVQAFKAAFPSEEGVKLVLKIRNVDFEHWCNKGGYWDRVLEAIGGDERISILDHDLSASHYWGLLDSCDAFVSLHKSEGFGYGIAHAMLLGKPTVVSDYSGPRDFCTDATSFLVAVEEVPVEEGEMPTLVAGAVWGSPSIAAAAIQLRRLYEDRPEAQRRATNAQAFMRANYSLAALSRTYGARLGR</sequence>
<dbReference type="PANTHER" id="PTHR46656">
    <property type="entry name" value="PUTATIVE-RELATED"/>
    <property type="match status" value="1"/>
</dbReference>
<name>A0A178L640_9PSED</name>
<dbReference type="Proteomes" id="UP000078356">
    <property type="component" value="Unassembled WGS sequence"/>
</dbReference>
<dbReference type="OrthoDB" id="9801954at2"/>
<dbReference type="CDD" id="cd03801">
    <property type="entry name" value="GT4_PimA-like"/>
    <property type="match status" value="1"/>
</dbReference>
<dbReference type="AlphaFoldDB" id="A0A178L640"/>
<reference evidence="1 2" key="1">
    <citation type="submission" date="2016-04" db="EMBL/GenBank/DDBJ databases">
        <title>Draft Genome Sequences of Staphylococcus capitis Strain H36, S. capitis Strain H65, S. cohnii Strain H62, S. hominis Strain H69, Mycobacterium iranicum Strain H39, Plantibacter sp. Strain H53, Pseudomonas oryzihabitans Strain H72, and Microbacterium sp. Strain H83, isolated from residential settings.</title>
        <authorList>
            <person name="Lymperopoulou D."/>
            <person name="Adams R.I."/>
            <person name="Lindow S."/>
            <person name="Coil D.A."/>
            <person name="Jospin G."/>
            <person name="Eisen J.A."/>
        </authorList>
    </citation>
    <scope>NUCLEOTIDE SEQUENCE [LARGE SCALE GENOMIC DNA]</scope>
    <source>
        <strain evidence="1 2">H72</strain>
    </source>
</reference>
<comment type="caution">
    <text evidence="1">The sequence shown here is derived from an EMBL/GenBank/DDBJ whole genome shotgun (WGS) entry which is preliminary data.</text>
</comment>
<dbReference type="Gene3D" id="3.40.50.2000">
    <property type="entry name" value="Glycogen Phosphorylase B"/>
    <property type="match status" value="1"/>
</dbReference>
<protein>
    <submittedName>
        <fullName evidence="1">Uncharacterized protein</fullName>
    </submittedName>
</protein>
<proteinExistence type="predicted"/>
<dbReference type="SUPFAM" id="SSF53756">
    <property type="entry name" value="UDP-Glycosyltransferase/glycogen phosphorylase"/>
    <property type="match status" value="1"/>
</dbReference>
<organism evidence="1 2">
    <name type="scientific">Pseudomonas oryzihabitans</name>
    <dbReference type="NCBI Taxonomy" id="47885"/>
    <lineage>
        <taxon>Bacteria</taxon>
        <taxon>Pseudomonadati</taxon>
        <taxon>Pseudomonadota</taxon>
        <taxon>Gammaproteobacteria</taxon>
        <taxon>Pseudomonadales</taxon>
        <taxon>Pseudomonadaceae</taxon>
        <taxon>Pseudomonas</taxon>
    </lineage>
</organism>